<keyword evidence="2" id="KW-1185">Reference proteome</keyword>
<reference evidence="2" key="1">
    <citation type="submission" date="2014-09" db="EMBL/GenBank/DDBJ databases">
        <authorList>
            <person name="Gomez-Valero L."/>
        </authorList>
    </citation>
    <scope>NUCLEOTIDE SEQUENCE [LARGE SCALE GENOMIC DNA]</scope>
    <source>
        <strain evidence="2">ATCC700992</strain>
    </source>
</reference>
<dbReference type="AlphaFoldDB" id="A0A098G5X7"/>
<dbReference type="HOGENOM" id="CLU_737299_0_0_6"/>
<sequence>MLSQQNLSSIVVLTAGTQGKIQSMDVHGNALSLEKHNKEIEIIFAPILWVEKHLVYRDYELYLFVHEEDFNVNKTSIAAMNENALVLLITRGLNEESQITVCFIEDHVCLEPVSIRCINHAKVINEFKTDIEGKVQVTKANEFDISMLIKYIRCIGGRGNEVGIKFSRTGTPLFSQDFAACNAVVAKPKIDNLFALYHAVNSHVGLDSDGVRDLLTSIHKGKGSSFTAVMQNPHHSTNSVKSFFIAGRLAAQMQDKNVCVIHVKEGYRAIACINSNTIILTKEMEFFQNKEEINKMLERISNNKDPHTIKNLQLQVHPLNSSNDFMFLPKIAEELIALCERAEDDSTKLTYIELLTKLINAPDLLSEEMKQKIETYIEEQNSTRCCFIM</sequence>
<dbReference type="RefSeq" id="WP_045095884.1">
    <property type="nucleotide sequence ID" value="NZ_LN614827.1"/>
</dbReference>
<dbReference type="Proteomes" id="UP000032430">
    <property type="component" value="Chromosome I"/>
</dbReference>
<evidence type="ECO:0000313" key="1">
    <source>
        <dbReference type="EMBL" id="CEG57371.1"/>
    </source>
</evidence>
<name>A0A098G5X7_9GAMM</name>
<dbReference type="KEGG" id="lfa:LFA_1981"/>
<gene>
    <name evidence="1" type="ORF">LFA_1981</name>
</gene>
<accession>A0A098G5X7</accession>
<organism evidence="1 2">
    <name type="scientific">Legionella fallonii LLAP-10</name>
    <dbReference type="NCBI Taxonomy" id="1212491"/>
    <lineage>
        <taxon>Bacteria</taxon>
        <taxon>Pseudomonadati</taxon>
        <taxon>Pseudomonadota</taxon>
        <taxon>Gammaproteobacteria</taxon>
        <taxon>Legionellales</taxon>
        <taxon>Legionellaceae</taxon>
        <taxon>Legionella</taxon>
    </lineage>
</organism>
<proteinExistence type="predicted"/>
<dbReference type="EMBL" id="LN614827">
    <property type="protein sequence ID" value="CEG57371.1"/>
    <property type="molecule type" value="Genomic_DNA"/>
</dbReference>
<dbReference type="OrthoDB" id="5636740at2"/>
<protein>
    <submittedName>
        <fullName evidence="1">Uncharacterized protein</fullName>
    </submittedName>
</protein>
<evidence type="ECO:0000313" key="2">
    <source>
        <dbReference type="Proteomes" id="UP000032430"/>
    </source>
</evidence>